<feature type="region of interest" description="Disordered" evidence="1">
    <location>
        <begin position="98"/>
        <end position="121"/>
    </location>
</feature>
<organism evidence="3 4">
    <name type="scientific">Marasmius oreades</name>
    <name type="common">fairy-ring Marasmius</name>
    <dbReference type="NCBI Taxonomy" id="181124"/>
    <lineage>
        <taxon>Eukaryota</taxon>
        <taxon>Fungi</taxon>
        <taxon>Dikarya</taxon>
        <taxon>Basidiomycota</taxon>
        <taxon>Agaricomycotina</taxon>
        <taxon>Agaricomycetes</taxon>
        <taxon>Agaricomycetidae</taxon>
        <taxon>Agaricales</taxon>
        <taxon>Marasmiineae</taxon>
        <taxon>Marasmiaceae</taxon>
        <taxon>Marasmius</taxon>
    </lineage>
</organism>
<sequence length="372" mass="39854">MPSIRNVLESPTDQDTFNTLLSSSTSISLQTPISRSEVILIVIAAFFALVATAAILRVYISTSVSDSCPQTATRGARKIWVNVLRSFIREVPSAGSASCHTDLHGGDPCHDPEPGPNPRSDALYPTVPLSGSRNDVDDESAILSVHAGFTSVLRRGQRNRTGSQSSAATSTTATTITTTASDSLCTTTIPRSSVTSMTSALEHSDSEADLDGIIGTGEEGFVYEVKRAQTQSMEVKRGVLVCWRFSDTNTQQRASLSSPPPIVVVSESEEPADAFWANSSTTDTRFPSDGFLHPQSTPSLCSLPSSESSTSSISVDLDEFPLPPKLITSPSRSTSFLTVPGNNVTTFLKDDTREPERSTVDHVIMLYVLESD</sequence>
<name>A0A9P7V264_9AGAR</name>
<keyword evidence="4" id="KW-1185">Reference proteome</keyword>
<evidence type="ECO:0000313" key="4">
    <source>
        <dbReference type="Proteomes" id="UP001049176"/>
    </source>
</evidence>
<dbReference type="OrthoDB" id="3071539at2759"/>
<dbReference type="KEGG" id="more:E1B28_000796"/>
<keyword evidence="2" id="KW-0812">Transmembrane</keyword>
<evidence type="ECO:0000256" key="2">
    <source>
        <dbReference type="SAM" id="Phobius"/>
    </source>
</evidence>
<protein>
    <submittedName>
        <fullName evidence="3">Uncharacterized protein</fullName>
    </submittedName>
</protein>
<keyword evidence="2" id="KW-0472">Membrane</keyword>
<keyword evidence="2" id="KW-1133">Transmembrane helix</keyword>
<gene>
    <name evidence="3" type="ORF">E1B28_000796</name>
</gene>
<evidence type="ECO:0000256" key="1">
    <source>
        <dbReference type="SAM" id="MobiDB-lite"/>
    </source>
</evidence>
<feature type="transmembrane region" description="Helical" evidence="2">
    <location>
        <begin position="38"/>
        <end position="60"/>
    </location>
</feature>
<feature type="compositionally biased region" description="Low complexity" evidence="1">
    <location>
        <begin position="161"/>
        <end position="174"/>
    </location>
</feature>
<dbReference type="AlphaFoldDB" id="A0A9P7V264"/>
<evidence type="ECO:0000313" key="3">
    <source>
        <dbReference type="EMBL" id="KAG7098896.1"/>
    </source>
</evidence>
<dbReference type="RefSeq" id="XP_043015366.1">
    <property type="nucleotide sequence ID" value="XM_043146663.1"/>
</dbReference>
<accession>A0A9P7V264</accession>
<feature type="compositionally biased region" description="Basic and acidic residues" evidence="1">
    <location>
        <begin position="101"/>
        <end position="113"/>
    </location>
</feature>
<reference evidence="3" key="1">
    <citation type="journal article" date="2021" name="Genome Biol. Evol.">
        <title>The assembled and annotated genome of the fairy-ring fungus Marasmius oreades.</title>
        <authorList>
            <person name="Hiltunen M."/>
            <person name="Ament-Velasquez S.L."/>
            <person name="Johannesson H."/>
        </authorList>
    </citation>
    <scope>NUCLEOTIDE SEQUENCE</scope>
    <source>
        <strain evidence="3">03SP1</strain>
    </source>
</reference>
<dbReference type="EMBL" id="CM032181">
    <property type="protein sequence ID" value="KAG7098896.1"/>
    <property type="molecule type" value="Genomic_DNA"/>
</dbReference>
<comment type="caution">
    <text evidence="3">The sequence shown here is derived from an EMBL/GenBank/DDBJ whole genome shotgun (WGS) entry which is preliminary data.</text>
</comment>
<dbReference type="Proteomes" id="UP001049176">
    <property type="component" value="Chromosome 1"/>
</dbReference>
<feature type="region of interest" description="Disordered" evidence="1">
    <location>
        <begin position="154"/>
        <end position="174"/>
    </location>
</feature>
<proteinExistence type="predicted"/>
<dbReference type="GeneID" id="66069872"/>